<organism evidence="1 2">
    <name type="scientific">Paragonimus skrjabini miyazakii</name>
    <dbReference type="NCBI Taxonomy" id="59628"/>
    <lineage>
        <taxon>Eukaryota</taxon>
        <taxon>Metazoa</taxon>
        <taxon>Spiralia</taxon>
        <taxon>Lophotrochozoa</taxon>
        <taxon>Platyhelminthes</taxon>
        <taxon>Trematoda</taxon>
        <taxon>Digenea</taxon>
        <taxon>Plagiorchiida</taxon>
        <taxon>Troglotremata</taxon>
        <taxon>Troglotrematidae</taxon>
        <taxon>Paragonimus</taxon>
    </lineage>
</organism>
<evidence type="ECO:0000313" key="2">
    <source>
        <dbReference type="Proteomes" id="UP000822476"/>
    </source>
</evidence>
<comment type="caution">
    <text evidence="1">The sequence shown here is derived from an EMBL/GenBank/DDBJ whole genome shotgun (WGS) entry which is preliminary data.</text>
</comment>
<keyword evidence="2" id="KW-1185">Reference proteome</keyword>
<dbReference type="AlphaFoldDB" id="A0A8S9Z810"/>
<name>A0A8S9Z810_9TREM</name>
<evidence type="ECO:0000313" key="1">
    <source>
        <dbReference type="EMBL" id="KAF7259888.1"/>
    </source>
</evidence>
<dbReference type="EMBL" id="JTDE01000990">
    <property type="protein sequence ID" value="KAF7259888.1"/>
    <property type="molecule type" value="Genomic_DNA"/>
</dbReference>
<accession>A0A8S9Z810</accession>
<proteinExistence type="predicted"/>
<sequence length="36" mass="4244">MKIGQNTWMLHFPLCAKFCFYILHQSAYSLTLQVPI</sequence>
<protein>
    <submittedName>
        <fullName evidence="1">Uncharacterized protein</fullName>
    </submittedName>
</protein>
<dbReference type="Proteomes" id="UP000822476">
    <property type="component" value="Unassembled WGS sequence"/>
</dbReference>
<gene>
    <name evidence="1" type="ORF">EG68_02940</name>
</gene>
<reference evidence="1" key="1">
    <citation type="submission" date="2019-07" db="EMBL/GenBank/DDBJ databases">
        <title>Annotation for the trematode Paragonimus miyazaki's.</title>
        <authorList>
            <person name="Choi Y.-J."/>
        </authorList>
    </citation>
    <scope>NUCLEOTIDE SEQUENCE</scope>
    <source>
        <strain evidence="1">Japan</strain>
    </source>
</reference>